<dbReference type="InterPro" id="IPR051402">
    <property type="entry name" value="KPR-Related"/>
</dbReference>
<dbReference type="Pfam" id="PF08546">
    <property type="entry name" value="ApbA_C"/>
    <property type="match status" value="1"/>
</dbReference>
<dbReference type="Pfam" id="PF02558">
    <property type="entry name" value="ApbA"/>
    <property type="match status" value="1"/>
</dbReference>
<sequence length="247" mass="27654">MESAKFGHGIFRPHNGNCHAHHSQQIFKRMIILIFSNIDIVVTSVKEATQHGPFDYILVTLKALPDVYDISDIIASAVIPKETAIVLIQNGLGVEEPIVKRFPENPLISIVAYIATLQDEPGHTRHLGGESLRMGILDSGRSKHKALEFMDRLKQGGVNVGWSDNIEQTRWEKVFWNGGFGSVCAVLKLDTTEVTRNEKARGMVKKLMMELMRAAELATGVDYEPEYRSEAMIENTAQGHNHYKPSM</sequence>
<protein>
    <submittedName>
        <fullName evidence="3">Ketopantoate reductase PanE/ApbA-domain-containing protein</fullName>
    </submittedName>
</protein>
<dbReference type="EMBL" id="JAIXMP010000061">
    <property type="protein sequence ID" value="KAI9244290.1"/>
    <property type="molecule type" value="Genomic_DNA"/>
</dbReference>
<feature type="domain" description="Ketopantoate reductase N-terminal" evidence="1">
    <location>
        <begin position="38"/>
        <end position="137"/>
    </location>
</feature>
<dbReference type="PANTHER" id="PTHR21708:SF30">
    <property type="entry name" value="2-DEHYDROPANTOATE 2-REDUCTASE-RELATED"/>
    <property type="match status" value="1"/>
</dbReference>
<gene>
    <name evidence="3" type="ORF">BDA99DRAFT_529260</name>
</gene>
<dbReference type="PANTHER" id="PTHR21708">
    <property type="entry name" value="PROBABLE 2-DEHYDROPANTOATE 2-REDUCTASE"/>
    <property type="match status" value="1"/>
</dbReference>
<keyword evidence="4" id="KW-1185">Reference proteome</keyword>
<dbReference type="Proteomes" id="UP001209540">
    <property type="component" value="Unassembled WGS sequence"/>
</dbReference>
<dbReference type="GO" id="GO:0005737">
    <property type="term" value="C:cytoplasm"/>
    <property type="evidence" value="ECO:0007669"/>
    <property type="project" value="TreeGrafter"/>
</dbReference>
<dbReference type="InterPro" id="IPR013332">
    <property type="entry name" value="KPR_N"/>
</dbReference>
<dbReference type="Gene3D" id="1.10.1040.10">
    <property type="entry name" value="N-(1-d-carboxylethyl)-l-norvaline Dehydrogenase, domain 2"/>
    <property type="match status" value="1"/>
</dbReference>
<reference evidence="3" key="1">
    <citation type="journal article" date="2022" name="IScience">
        <title>Evolution of zygomycete secretomes and the origins of terrestrial fungal ecologies.</title>
        <authorList>
            <person name="Chang Y."/>
            <person name="Wang Y."/>
            <person name="Mondo S."/>
            <person name="Ahrendt S."/>
            <person name="Andreopoulos W."/>
            <person name="Barry K."/>
            <person name="Beard J."/>
            <person name="Benny G.L."/>
            <person name="Blankenship S."/>
            <person name="Bonito G."/>
            <person name="Cuomo C."/>
            <person name="Desiro A."/>
            <person name="Gervers K.A."/>
            <person name="Hundley H."/>
            <person name="Kuo A."/>
            <person name="LaButti K."/>
            <person name="Lang B.F."/>
            <person name="Lipzen A."/>
            <person name="O'Donnell K."/>
            <person name="Pangilinan J."/>
            <person name="Reynolds N."/>
            <person name="Sandor L."/>
            <person name="Smith M.E."/>
            <person name="Tsang A."/>
            <person name="Grigoriev I.V."/>
            <person name="Stajich J.E."/>
            <person name="Spatafora J.W."/>
        </authorList>
    </citation>
    <scope>NUCLEOTIDE SEQUENCE</scope>
    <source>
        <strain evidence="3">RSA 2281</strain>
    </source>
</reference>
<dbReference type="InterPro" id="IPR008927">
    <property type="entry name" value="6-PGluconate_DH-like_C_sf"/>
</dbReference>
<name>A0AAD5JWN2_9FUNG</name>
<reference evidence="3" key="2">
    <citation type="submission" date="2023-02" db="EMBL/GenBank/DDBJ databases">
        <authorList>
            <consortium name="DOE Joint Genome Institute"/>
            <person name="Mondo S.J."/>
            <person name="Chang Y."/>
            <person name="Wang Y."/>
            <person name="Ahrendt S."/>
            <person name="Andreopoulos W."/>
            <person name="Barry K."/>
            <person name="Beard J."/>
            <person name="Benny G.L."/>
            <person name="Blankenship S."/>
            <person name="Bonito G."/>
            <person name="Cuomo C."/>
            <person name="Desiro A."/>
            <person name="Gervers K.A."/>
            <person name="Hundley H."/>
            <person name="Kuo A."/>
            <person name="LaButti K."/>
            <person name="Lang B.F."/>
            <person name="Lipzen A."/>
            <person name="O'Donnell K."/>
            <person name="Pangilinan J."/>
            <person name="Reynolds N."/>
            <person name="Sandor L."/>
            <person name="Smith M.W."/>
            <person name="Tsang A."/>
            <person name="Grigoriev I.V."/>
            <person name="Stajich J.E."/>
            <person name="Spatafora J.W."/>
        </authorList>
    </citation>
    <scope>NUCLEOTIDE SEQUENCE</scope>
    <source>
        <strain evidence="3">RSA 2281</strain>
    </source>
</reference>
<comment type="caution">
    <text evidence="3">The sequence shown here is derived from an EMBL/GenBank/DDBJ whole genome shotgun (WGS) entry which is preliminary data.</text>
</comment>
<feature type="domain" description="Ketopantoate reductase C-terminal" evidence="2">
    <location>
        <begin position="165"/>
        <end position="247"/>
    </location>
</feature>
<evidence type="ECO:0000259" key="1">
    <source>
        <dbReference type="Pfam" id="PF02558"/>
    </source>
</evidence>
<evidence type="ECO:0000259" key="2">
    <source>
        <dbReference type="Pfam" id="PF08546"/>
    </source>
</evidence>
<accession>A0AAD5JWN2</accession>
<dbReference type="SUPFAM" id="SSF48179">
    <property type="entry name" value="6-phosphogluconate dehydrogenase C-terminal domain-like"/>
    <property type="match status" value="1"/>
</dbReference>
<evidence type="ECO:0000313" key="3">
    <source>
        <dbReference type="EMBL" id="KAI9244290.1"/>
    </source>
</evidence>
<dbReference type="AlphaFoldDB" id="A0AAD5JWN2"/>
<organism evidence="3 4">
    <name type="scientific">Phascolomyces articulosus</name>
    <dbReference type="NCBI Taxonomy" id="60185"/>
    <lineage>
        <taxon>Eukaryota</taxon>
        <taxon>Fungi</taxon>
        <taxon>Fungi incertae sedis</taxon>
        <taxon>Mucoromycota</taxon>
        <taxon>Mucoromycotina</taxon>
        <taxon>Mucoromycetes</taxon>
        <taxon>Mucorales</taxon>
        <taxon>Lichtheimiaceae</taxon>
        <taxon>Phascolomyces</taxon>
    </lineage>
</organism>
<evidence type="ECO:0000313" key="4">
    <source>
        <dbReference type="Proteomes" id="UP001209540"/>
    </source>
</evidence>
<dbReference type="InterPro" id="IPR013328">
    <property type="entry name" value="6PGD_dom2"/>
</dbReference>
<proteinExistence type="predicted"/>
<dbReference type="InterPro" id="IPR013752">
    <property type="entry name" value="KPA_reductase"/>
</dbReference>
<dbReference type="Gene3D" id="3.40.50.720">
    <property type="entry name" value="NAD(P)-binding Rossmann-like Domain"/>
    <property type="match status" value="1"/>
</dbReference>